<dbReference type="EMBL" id="JBHYTS010000017">
    <property type="protein sequence ID" value="MFE1751527.1"/>
    <property type="molecule type" value="Genomic_DNA"/>
</dbReference>
<evidence type="ECO:0000313" key="2">
    <source>
        <dbReference type="EMBL" id="MFE1751527.1"/>
    </source>
</evidence>
<protein>
    <submittedName>
        <fullName evidence="2">Uncharacterized protein</fullName>
    </submittedName>
</protein>
<accession>A0ABW6H4I6</accession>
<feature type="region of interest" description="Disordered" evidence="1">
    <location>
        <begin position="32"/>
        <end position="91"/>
    </location>
</feature>
<keyword evidence="3" id="KW-1185">Reference proteome</keyword>
<comment type="caution">
    <text evidence="2">The sequence shown here is derived from an EMBL/GenBank/DDBJ whole genome shotgun (WGS) entry which is preliminary data.</text>
</comment>
<organism evidence="2 3">
    <name type="scientific">Streptomyces anandii</name>
    <dbReference type="NCBI Taxonomy" id="285454"/>
    <lineage>
        <taxon>Bacteria</taxon>
        <taxon>Bacillati</taxon>
        <taxon>Actinomycetota</taxon>
        <taxon>Actinomycetes</taxon>
        <taxon>Kitasatosporales</taxon>
        <taxon>Streptomycetaceae</taxon>
        <taxon>Streptomyces</taxon>
    </lineage>
</organism>
<feature type="compositionally biased region" description="Basic residues" evidence="1">
    <location>
        <begin position="32"/>
        <end position="44"/>
    </location>
</feature>
<reference evidence="2 3" key="1">
    <citation type="submission" date="2024-09" db="EMBL/GenBank/DDBJ databases">
        <title>The Natural Products Discovery Center: Release of the First 8490 Sequenced Strains for Exploring Actinobacteria Biosynthetic Diversity.</title>
        <authorList>
            <person name="Kalkreuter E."/>
            <person name="Kautsar S.A."/>
            <person name="Yang D."/>
            <person name="Bader C.D."/>
            <person name="Teijaro C.N."/>
            <person name="Fluegel L."/>
            <person name="Davis C.M."/>
            <person name="Simpson J.R."/>
            <person name="Lauterbach L."/>
            <person name="Steele A.D."/>
            <person name="Gui C."/>
            <person name="Meng S."/>
            <person name="Li G."/>
            <person name="Viehrig K."/>
            <person name="Ye F."/>
            <person name="Su P."/>
            <person name="Kiefer A.F."/>
            <person name="Nichols A."/>
            <person name="Cepeda A.J."/>
            <person name="Yan W."/>
            <person name="Fan B."/>
            <person name="Jiang Y."/>
            <person name="Adhikari A."/>
            <person name="Zheng C.-J."/>
            <person name="Schuster L."/>
            <person name="Cowan T.M."/>
            <person name="Smanski M.J."/>
            <person name="Chevrette M.G."/>
            <person name="De Carvalho L.P.S."/>
            <person name="Shen B."/>
        </authorList>
    </citation>
    <scope>NUCLEOTIDE SEQUENCE [LARGE SCALE GENOMIC DNA]</scope>
    <source>
        <strain evidence="2 3">NPDC059500</strain>
    </source>
</reference>
<proteinExistence type="predicted"/>
<evidence type="ECO:0000313" key="3">
    <source>
        <dbReference type="Proteomes" id="UP001599756"/>
    </source>
</evidence>
<dbReference type="RefSeq" id="WP_381805289.1">
    <property type="nucleotide sequence ID" value="NZ_JBHYTS010000017.1"/>
</dbReference>
<sequence>MLFVAVSLLPLVSVLLLVMDRIEDRILDPAPLRRRHAGQRRHLRLIPGGRRGAGDGEDLGGPGNPGGSGDPMDAGEAEADGGDAGQERRAA</sequence>
<gene>
    <name evidence="2" type="ORF">ACFW88_13430</name>
</gene>
<feature type="compositionally biased region" description="Gly residues" evidence="1">
    <location>
        <begin position="59"/>
        <end position="69"/>
    </location>
</feature>
<dbReference type="Proteomes" id="UP001599756">
    <property type="component" value="Unassembled WGS sequence"/>
</dbReference>
<name>A0ABW6H4I6_9ACTN</name>
<evidence type="ECO:0000256" key="1">
    <source>
        <dbReference type="SAM" id="MobiDB-lite"/>
    </source>
</evidence>